<feature type="domain" description="Serine aminopeptidase S33" evidence="1">
    <location>
        <begin position="41"/>
        <end position="265"/>
    </location>
</feature>
<dbReference type="PATRIC" id="fig|1094489.3.peg.701"/>
<dbReference type="OrthoDB" id="9788260at2"/>
<dbReference type="HOGENOM" id="CLU_026209_10_1_5"/>
<gene>
    <name evidence="2" type="primary">pldB</name>
    <name evidence="2" type="ordered locus">BAnh1_05700</name>
</gene>
<dbReference type="AlphaFoldDB" id="M1N3G2"/>
<dbReference type="SUPFAM" id="SSF53474">
    <property type="entry name" value="alpha/beta-Hydrolases"/>
    <property type="match status" value="1"/>
</dbReference>
<dbReference type="STRING" id="1094489.BAnh1_05700"/>
<dbReference type="EMBL" id="CP003123">
    <property type="protein sequence ID" value="AGF74449.1"/>
    <property type="molecule type" value="Genomic_DNA"/>
</dbReference>
<evidence type="ECO:0000259" key="1">
    <source>
        <dbReference type="Pfam" id="PF12146"/>
    </source>
</evidence>
<proteinExistence type="predicted"/>
<dbReference type="Gene3D" id="3.40.50.1820">
    <property type="entry name" value="alpha/beta hydrolase"/>
    <property type="match status" value="1"/>
</dbReference>
<keyword evidence="3" id="KW-1185">Reference proteome</keyword>
<sequence>METSLYPASQSPSPSGIHNDYFEITIDRKIRFAITHPVTAKVKGTIVILESYANAIEEYFSAMNEISQRGFYTAIFDWFCRDRSQLYKQKQNRHNYLNINNDINDLYEFFKKIIHKQCPPPYYMLTYGMGGLIALSTLDLINTQFSKMLCVSPLFAPLGNKTGSLQHKLMQLLSDIGLGSLPIKGGKKLKRKNIKFRHDDKTSSSSSCLLKPPTFRWMVSTLDAIAIAKKNIINRQLQIPTLFVLANQSNIANNIEARRLCRHTHLIDSVTIMGAELDTVMHEERYQKQFWVAFDVFIP</sequence>
<dbReference type="KEGG" id="baus:BAnh1_05700"/>
<evidence type="ECO:0000313" key="3">
    <source>
        <dbReference type="Proteomes" id="UP000011729"/>
    </source>
</evidence>
<organism evidence="2 3">
    <name type="scientific">Bartonella australis (strain Aust/NH1)</name>
    <dbReference type="NCBI Taxonomy" id="1094489"/>
    <lineage>
        <taxon>Bacteria</taxon>
        <taxon>Pseudomonadati</taxon>
        <taxon>Pseudomonadota</taxon>
        <taxon>Alphaproteobacteria</taxon>
        <taxon>Hyphomicrobiales</taxon>
        <taxon>Bartonellaceae</taxon>
        <taxon>Bartonella</taxon>
    </lineage>
</organism>
<dbReference type="eggNOG" id="COG2267">
    <property type="taxonomic scope" value="Bacteria"/>
</dbReference>
<reference evidence="2 3" key="1">
    <citation type="journal article" date="2013" name="PLoS Genet.">
        <title>A gene transfer agent and a dynamic repertoire of secretion systems hold the keys to the explosive radiation of the emerging pathogen Bartonella.</title>
        <authorList>
            <person name="Guy L."/>
            <person name="Nystedt B."/>
            <person name="Toft C."/>
            <person name="Zaremba-Niedzwiedzka K."/>
            <person name="Berglund E.C."/>
            <person name="Granberg F."/>
            <person name="Naslund K."/>
            <person name="Eriksson A.S."/>
            <person name="Andersson S.G."/>
        </authorList>
    </citation>
    <scope>NUCLEOTIDE SEQUENCE [LARGE SCALE GENOMIC DNA]</scope>
    <source>
        <strain evidence="2 3">Aust/NH1</strain>
    </source>
</reference>
<accession>M1N3G2</accession>
<dbReference type="RefSeq" id="WP_015397957.1">
    <property type="nucleotide sequence ID" value="NC_020300.1"/>
</dbReference>
<dbReference type="InterPro" id="IPR029058">
    <property type="entry name" value="AB_hydrolase_fold"/>
</dbReference>
<dbReference type="Proteomes" id="UP000011729">
    <property type="component" value="Chromosome"/>
</dbReference>
<dbReference type="InterPro" id="IPR022742">
    <property type="entry name" value="Hydrolase_4"/>
</dbReference>
<name>M1N3G2_BARAA</name>
<protein>
    <submittedName>
        <fullName evidence="2">Lysophospholipase L2</fullName>
    </submittedName>
</protein>
<evidence type="ECO:0000313" key="2">
    <source>
        <dbReference type="EMBL" id="AGF74449.1"/>
    </source>
</evidence>
<dbReference type="Pfam" id="PF12146">
    <property type="entry name" value="Hydrolase_4"/>
    <property type="match status" value="1"/>
</dbReference>